<evidence type="ECO:0000256" key="1">
    <source>
        <dbReference type="SAM" id="MobiDB-lite"/>
    </source>
</evidence>
<dbReference type="VEuPathDB" id="FungiDB:BD410DRAFT_133439"/>
<sequence length="148" mass="17142">MNPHFHGQGYMPYMHYRRGPRRLFWFFLGGAGVFWFMRHRDGNGRSICSRSDRRIEAGDRPYNYPTPPATPTVPPPVVPPVYKEERDSIHEVTQNITESISEMSEAALDNALSSIAGLKAKIAESRAWREKVKAEQQQQRERESRRLV</sequence>
<gene>
    <name evidence="3" type="ORF">BD410DRAFT_133439</name>
</gene>
<accession>A0A4Y7QB59</accession>
<feature type="region of interest" description="Disordered" evidence="1">
    <location>
        <begin position="50"/>
        <end position="79"/>
    </location>
</feature>
<keyword evidence="2" id="KW-1133">Transmembrane helix</keyword>
<dbReference type="EMBL" id="ML170168">
    <property type="protein sequence ID" value="TDL24040.1"/>
    <property type="molecule type" value="Genomic_DNA"/>
</dbReference>
<protein>
    <recommendedName>
        <fullName evidence="5">Peroxin-14</fullName>
    </recommendedName>
</protein>
<evidence type="ECO:0000313" key="3">
    <source>
        <dbReference type="EMBL" id="TDL24040.1"/>
    </source>
</evidence>
<organism evidence="3 4">
    <name type="scientific">Rickenella mellea</name>
    <dbReference type="NCBI Taxonomy" id="50990"/>
    <lineage>
        <taxon>Eukaryota</taxon>
        <taxon>Fungi</taxon>
        <taxon>Dikarya</taxon>
        <taxon>Basidiomycota</taxon>
        <taxon>Agaricomycotina</taxon>
        <taxon>Agaricomycetes</taxon>
        <taxon>Hymenochaetales</taxon>
        <taxon>Rickenellaceae</taxon>
        <taxon>Rickenella</taxon>
    </lineage>
</organism>
<feature type="compositionally biased region" description="Basic and acidic residues" evidence="1">
    <location>
        <begin position="50"/>
        <end position="59"/>
    </location>
</feature>
<dbReference type="Proteomes" id="UP000294933">
    <property type="component" value="Unassembled WGS sequence"/>
</dbReference>
<dbReference type="AlphaFoldDB" id="A0A4Y7QB59"/>
<keyword evidence="2" id="KW-0812">Transmembrane</keyword>
<keyword evidence="2" id="KW-0472">Membrane</keyword>
<feature type="compositionally biased region" description="Pro residues" evidence="1">
    <location>
        <begin position="64"/>
        <end position="79"/>
    </location>
</feature>
<evidence type="ECO:0000313" key="4">
    <source>
        <dbReference type="Proteomes" id="UP000294933"/>
    </source>
</evidence>
<dbReference type="OrthoDB" id="2960209at2759"/>
<evidence type="ECO:0000256" key="2">
    <source>
        <dbReference type="SAM" id="Phobius"/>
    </source>
</evidence>
<feature type="transmembrane region" description="Helical" evidence="2">
    <location>
        <begin position="20"/>
        <end position="37"/>
    </location>
</feature>
<reference evidence="3 4" key="1">
    <citation type="submission" date="2018-06" db="EMBL/GenBank/DDBJ databases">
        <title>A transcriptomic atlas of mushroom development highlights an independent origin of complex multicellularity.</title>
        <authorList>
            <consortium name="DOE Joint Genome Institute"/>
            <person name="Krizsan K."/>
            <person name="Almasi E."/>
            <person name="Merenyi Z."/>
            <person name="Sahu N."/>
            <person name="Viragh M."/>
            <person name="Koszo T."/>
            <person name="Mondo S."/>
            <person name="Kiss B."/>
            <person name="Balint B."/>
            <person name="Kues U."/>
            <person name="Barry K."/>
            <person name="Hegedus J.C."/>
            <person name="Henrissat B."/>
            <person name="Johnson J."/>
            <person name="Lipzen A."/>
            <person name="Ohm R."/>
            <person name="Nagy I."/>
            <person name="Pangilinan J."/>
            <person name="Yan J."/>
            <person name="Xiong Y."/>
            <person name="Grigoriev I.V."/>
            <person name="Hibbett D.S."/>
            <person name="Nagy L.G."/>
        </authorList>
    </citation>
    <scope>NUCLEOTIDE SEQUENCE [LARGE SCALE GENOMIC DNA]</scope>
    <source>
        <strain evidence="3 4">SZMC22713</strain>
    </source>
</reference>
<name>A0A4Y7QB59_9AGAM</name>
<proteinExistence type="predicted"/>
<evidence type="ECO:0008006" key="5">
    <source>
        <dbReference type="Google" id="ProtNLM"/>
    </source>
</evidence>
<keyword evidence="4" id="KW-1185">Reference proteome</keyword>